<gene>
    <name evidence="7" type="ORF">GCM10011273_31330</name>
</gene>
<feature type="transmembrane region" description="Helical" evidence="5">
    <location>
        <begin position="24"/>
        <end position="47"/>
    </location>
</feature>
<keyword evidence="2 5" id="KW-0812">Transmembrane</keyword>
<dbReference type="InterPro" id="IPR007452">
    <property type="entry name" value="TamB_C"/>
</dbReference>
<feature type="domain" description="Translocation and assembly module TamB C-terminal" evidence="6">
    <location>
        <begin position="1063"/>
        <end position="1406"/>
    </location>
</feature>
<evidence type="ECO:0000256" key="4">
    <source>
        <dbReference type="ARBA" id="ARBA00023136"/>
    </source>
</evidence>
<evidence type="ECO:0000313" key="7">
    <source>
        <dbReference type="EMBL" id="GGZ42271.1"/>
    </source>
</evidence>
<reference evidence="7" key="1">
    <citation type="journal article" date="2014" name="Int. J. Syst. Evol. Microbiol.">
        <title>Complete genome sequence of Corynebacterium casei LMG S-19264T (=DSM 44701T), isolated from a smear-ripened cheese.</title>
        <authorList>
            <consortium name="US DOE Joint Genome Institute (JGI-PGF)"/>
            <person name="Walter F."/>
            <person name="Albersmeier A."/>
            <person name="Kalinowski J."/>
            <person name="Ruckert C."/>
        </authorList>
    </citation>
    <scope>NUCLEOTIDE SEQUENCE</scope>
    <source>
        <strain evidence="7">KCTC 32296</strain>
    </source>
</reference>
<name>A0A918QEM3_9CAUL</name>
<keyword evidence="4 5" id="KW-0472">Membrane</keyword>
<dbReference type="PANTHER" id="PTHR36985:SF1">
    <property type="entry name" value="TRANSLOCATION AND ASSEMBLY MODULE SUBUNIT TAMB"/>
    <property type="match status" value="1"/>
</dbReference>
<comment type="subcellular location">
    <subcellularLocation>
        <location evidence="1">Membrane</location>
        <topology evidence="1">Single-pass membrane protein</topology>
    </subcellularLocation>
</comment>
<accession>A0A918QEM3</accession>
<dbReference type="GO" id="GO:0009306">
    <property type="term" value="P:protein secretion"/>
    <property type="evidence" value="ECO:0007669"/>
    <property type="project" value="InterPro"/>
</dbReference>
<dbReference type="Pfam" id="PF04357">
    <property type="entry name" value="TamB"/>
    <property type="match status" value="1"/>
</dbReference>
<evidence type="ECO:0000256" key="3">
    <source>
        <dbReference type="ARBA" id="ARBA00022989"/>
    </source>
</evidence>
<keyword evidence="3 5" id="KW-1133">Transmembrane helix</keyword>
<evidence type="ECO:0000256" key="2">
    <source>
        <dbReference type="ARBA" id="ARBA00022692"/>
    </source>
</evidence>
<dbReference type="PANTHER" id="PTHR36985">
    <property type="entry name" value="TRANSLOCATION AND ASSEMBLY MODULE SUBUNIT TAMB"/>
    <property type="match status" value="1"/>
</dbReference>
<keyword evidence="8" id="KW-1185">Reference proteome</keyword>
<evidence type="ECO:0000313" key="8">
    <source>
        <dbReference type="Proteomes" id="UP000662572"/>
    </source>
</evidence>
<dbReference type="GO" id="GO:0097347">
    <property type="term" value="C:TAM protein secretion complex"/>
    <property type="evidence" value="ECO:0007669"/>
    <property type="project" value="TreeGrafter"/>
</dbReference>
<dbReference type="RefSeq" id="WP_189488331.1">
    <property type="nucleotide sequence ID" value="NZ_BMZB01000005.1"/>
</dbReference>
<protein>
    <submittedName>
        <fullName evidence="7">DUF490 domain-containing protein</fullName>
    </submittedName>
</protein>
<sequence length="1406" mass="148027">MTDTPETSPEHKAKPKAKILGGTTIAKIAGLTIAFIAALLLLAVWGLDSGAGKGFLLDRVNGLKFDNGLKISVGRIEGSLYKRAVIRDIKLSDPKGVFAQSPAVTLDWRPFAYLNKHVDVRELSSVRIDILRRPEFKPTPKTTSEPFKLPDLKVDIGKLSVERLNLAQGVAGTAQTLTLSGDAHLKKGQILINTAASSNRADRLALKLDATPKQNRLIVEGLLIAPKDGAVVALIGLDEALTVTAGGRGNWDVWDGRIEGHLGDNGLADVALNGRNGTFTAKGNVRPDLLLNGVTQALVTPAVNIDLTSTFKDRVADGRLALKSDALDIKAAGIIDLKNARFGKLNIDAELIKAAVIDKNLSGKNVHLKALIDGDFKRPLIDYDLSADWVKFNKITVEAARIEGRSRIDGDHIIIPVKGGAKRVWGVNAAADGLLTNVRLDGDLAYSDNRLLSDNMKIRSDKLNGTALLVADFGTGIYQGALKGRINDYRIDGLGIVSVVTDAELVQRPVVNGQGGGFGIKGSFQVQSKRLFNEGLQNFLGGNAKISGAFSTAANGDIILNNFKGTSPSFNLTAQGRYALKGGGITLKAQATSKQYGPLTANVSGTASSPKVVLTAASPGLGLELREVVATLTTSKVGYEVKAEGASAYGPLLADVEIRSGSGPLTLDINQARVAGIDAQGTIQQTSGGKFAGDLNLSGSGITGVASLMEINDVQGAKITARAQGATLPGDYNIQVGRALIDATIALYEKPEIVADVQAQNLNYNNTFVEKGRVKINYRNDRGTAQAVLNGSSGVPFTLAVNADLSPQLYRVAANGVVNGINVKTEAPARIVKRGTGYQLLPSTLATNQGKVQLAGQFGDGIKGQARFEGFDLAIINAIAPDAGIGGTATGSLDYSQNGNDIPDVRARLTVDDFTRSSIAAVSSPVDINIDGTLNSDRGDLRAVFRQNGANLLGVIGRMQVQLDPASGGDWIERLRQGGITGGIRYNGPASVLFSLAAQGDQSMSGTMAVAADISGQVRDPRLSGVMRGNGLAYEHSGFGTRITRINLEGEFSNDRLEIRKFDGRAGDGTVSATGWVSLAADNAFPLQLNAKLNNARLAASDQISSTVSGTLDITNGDDGALIKGNLSLPQTRYKIVTQGAAEITELEGVRRPAITTAGPPPRQKAPPKDWRLDVRVRAENQIFVSGMGLESEWRANINVGGTTRAPRVLGNLNAIRGTYNFAGREFKLDTGVISFEGGQLTNPEIEIAASTVVDDITGTINVTGTAQRPSIAFSSDPSLPQDEVLSRILFGESVTNLSATQALQLAASLNQLSSGGGGVNPLGTLRAATGIDRLRVLGEDDATGRGTAVAAGKYLTNNVYVEIVTDTKGFMATQLEISLSRSLSILSQTGTAGGTAVNLRYSRDY</sequence>
<dbReference type="GO" id="GO:0005886">
    <property type="term" value="C:plasma membrane"/>
    <property type="evidence" value="ECO:0007669"/>
    <property type="project" value="InterPro"/>
</dbReference>
<comment type="caution">
    <text evidence="7">The sequence shown here is derived from an EMBL/GenBank/DDBJ whole genome shotgun (WGS) entry which is preliminary data.</text>
</comment>
<reference evidence="7" key="2">
    <citation type="submission" date="2020-09" db="EMBL/GenBank/DDBJ databases">
        <authorList>
            <person name="Sun Q."/>
            <person name="Kim S."/>
        </authorList>
    </citation>
    <scope>NUCLEOTIDE SEQUENCE</scope>
    <source>
        <strain evidence="7">KCTC 32296</strain>
    </source>
</reference>
<evidence type="ECO:0000259" key="6">
    <source>
        <dbReference type="Pfam" id="PF04357"/>
    </source>
</evidence>
<organism evidence="7 8">
    <name type="scientific">Asticcacaulis endophyticus</name>
    <dbReference type="NCBI Taxonomy" id="1395890"/>
    <lineage>
        <taxon>Bacteria</taxon>
        <taxon>Pseudomonadati</taxon>
        <taxon>Pseudomonadota</taxon>
        <taxon>Alphaproteobacteria</taxon>
        <taxon>Caulobacterales</taxon>
        <taxon>Caulobacteraceae</taxon>
        <taxon>Asticcacaulis</taxon>
    </lineage>
</organism>
<evidence type="ECO:0000256" key="5">
    <source>
        <dbReference type="SAM" id="Phobius"/>
    </source>
</evidence>
<dbReference type="Proteomes" id="UP000662572">
    <property type="component" value="Unassembled WGS sequence"/>
</dbReference>
<dbReference type="EMBL" id="BMZB01000005">
    <property type="protein sequence ID" value="GGZ42271.1"/>
    <property type="molecule type" value="Genomic_DNA"/>
</dbReference>
<evidence type="ECO:0000256" key="1">
    <source>
        <dbReference type="ARBA" id="ARBA00004167"/>
    </source>
</evidence>
<proteinExistence type="predicted"/>